<evidence type="ECO:0000313" key="2">
    <source>
        <dbReference type="EMBL" id="SDC60176.1"/>
    </source>
</evidence>
<dbReference type="Pfam" id="PF00535">
    <property type="entry name" value="Glycos_transf_2"/>
    <property type="match status" value="1"/>
</dbReference>
<dbReference type="InterPro" id="IPR029044">
    <property type="entry name" value="Nucleotide-diphossugar_trans"/>
</dbReference>
<dbReference type="EMBL" id="FMYO01000009">
    <property type="protein sequence ID" value="SDC60176.1"/>
    <property type="molecule type" value="Genomic_DNA"/>
</dbReference>
<accession>A0A1G6MYW7</accession>
<dbReference type="PANTHER" id="PTHR22916">
    <property type="entry name" value="GLYCOSYLTRANSFERASE"/>
    <property type="match status" value="1"/>
</dbReference>
<dbReference type="GO" id="GO:0016758">
    <property type="term" value="F:hexosyltransferase activity"/>
    <property type="evidence" value="ECO:0007669"/>
    <property type="project" value="UniProtKB-ARBA"/>
</dbReference>
<organism evidence="2 3">
    <name type="scientific">Acinetobacter kookii</name>
    <dbReference type="NCBI Taxonomy" id="1226327"/>
    <lineage>
        <taxon>Bacteria</taxon>
        <taxon>Pseudomonadati</taxon>
        <taxon>Pseudomonadota</taxon>
        <taxon>Gammaproteobacteria</taxon>
        <taxon>Moraxellales</taxon>
        <taxon>Moraxellaceae</taxon>
        <taxon>Acinetobacter</taxon>
    </lineage>
</organism>
<feature type="domain" description="Glycosyltransferase 2-like" evidence="1">
    <location>
        <begin position="8"/>
        <end position="138"/>
    </location>
</feature>
<dbReference type="RefSeq" id="WP_092820277.1">
    <property type="nucleotide sequence ID" value="NZ_BAABKJ010000014.1"/>
</dbReference>
<dbReference type="OrthoDB" id="9801954at2"/>
<keyword evidence="2" id="KW-0808">Transferase</keyword>
<reference evidence="3" key="1">
    <citation type="submission" date="2016-09" db="EMBL/GenBank/DDBJ databases">
        <authorList>
            <person name="Varghese N."/>
            <person name="Submissions S."/>
        </authorList>
    </citation>
    <scope>NUCLEOTIDE SEQUENCE [LARGE SCALE GENOMIC DNA]</scope>
    <source>
        <strain evidence="3">ANC 4667</strain>
    </source>
</reference>
<protein>
    <submittedName>
        <fullName evidence="2">Glycosyltransferase involved in cell wall bisynthesis</fullName>
    </submittedName>
</protein>
<gene>
    <name evidence="2" type="ORF">SAMN05421732_10928</name>
</gene>
<dbReference type="STRING" id="1226327.SAMN05421732_10928"/>
<sequence length="253" mass="29716">MGLNIDISVITPAYNAEKFITRTYNSLKNQKFKKFEWIIINDASNDRTEELIKEFITEAHFKIILINNIENVGVAKSRNNGLDLATGEYICFLDADDFWSEEKLLLQFQYMNENKCSISYMDYRHVDDKGEFIKDIISPIECNRNHLLKSNCIGTLTCMVSKELIKDRRFIKHGHEDYIFWLELLSSTEKAVKVITEKPLCNYTISKNSLSGKKIKSAQWQWKIYRNILQINLIKSCYYFTHYAIKGLLKHKI</sequence>
<dbReference type="CDD" id="cd00761">
    <property type="entry name" value="Glyco_tranf_GTA_type"/>
    <property type="match status" value="1"/>
</dbReference>
<dbReference type="AlphaFoldDB" id="A0A1G6MYW7"/>
<dbReference type="InterPro" id="IPR001173">
    <property type="entry name" value="Glyco_trans_2-like"/>
</dbReference>
<name>A0A1G6MYW7_9GAMM</name>
<evidence type="ECO:0000313" key="3">
    <source>
        <dbReference type="Proteomes" id="UP000243468"/>
    </source>
</evidence>
<evidence type="ECO:0000259" key="1">
    <source>
        <dbReference type="Pfam" id="PF00535"/>
    </source>
</evidence>
<keyword evidence="3" id="KW-1185">Reference proteome</keyword>
<dbReference type="SUPFAM" id="SSF53448">
    <property type="entry name" value="Nucleotide-diphospho-sugar transferases"/>
    <property type="match status" value="1"/>
</dbReference>
<dbReference type="Gene3D" id="3.90.550.10">
    <property type="entry name" value="Spore Coat Polysaccharide Biosynthesis Protein SpsA, Chain A"/>
    <property type="match status" value="1"/>
</dbReference>
<dbReference type="PANTHER" id="PTHR22916:SF3">
    <property type="entry name" value="UDP-GLCNAC:BETAGAL BETA-1,3-N-ACETYLGLUCOSAMINYLTRANSFERASE-LIKE PROTEIN 1"/>
    <property type="match status" value="1"/>
</dbReference>
<proteinExistence type="predicted"/>
<dbReference type="Proteomes" id="UP000243468">
    <property type="component" value="Unassembled WGS sequence"/>
</dbReference>